<comment type="caution">
    <text evidence="2">The sequence shown here is derived from an EMBL/GenBank/DDBJ whole genome shotgun (WGS) entry which is preliminary data.</text>
</comment>
<protein>
    <submittedName>
        <fullName evidence="2">Uncharacterized protein</fullName>
    </submittedName>
</protein>
<feature type="transmembrane region" description="Helical" evidence="1">
    <location>
        <begin position="224"/>
        <end position="247"/>
    </location>
</feature>
<keyword evidence="1" id="KW-0812">Transmembrane</keyword>
<sequence>MKKFKLISLIFFGLFVLSEIVLAQGLPLIASNFEVTDPEAKPGDIIAKSEEGLIRATIPYDPNLFGVVTESALMIFYQPTPTTSPIVTWGETLVKVNSINGEIKKGDFITSSNKPGIGQKATESGFAVGKAMEDFKGEEGLITVFVNIQDVTMEKPTVGGIVSTIISGLGRPENLPQVLRYLFALLVGGGSFMIGFFSFIKALREGITGISRNPLAKKSIRLAMILNLIGILVLTIAGLGLALFVILY</sequence>
<keyword evidence="1" id="KW-1133">Transmembrane helix</keyword>
<feature type="transmembrane region" description="Helical" evidence="1">
    <location>
        <begin position="181"/>
        <end position="203"/>
    </location>
</feature>
<reference evidence="2" key="1">
    <citation type="journal article" date="2014" name="Front. Microbiol.">
        <title>High frequency of phylogenetically diverse reductive dehalogenase-homologous genes in deep subseafloor sedimentary metagenomes.</title>
        <authorList>
            <person name="Kawai M."/>
            <person name="Futagami T."/>
            <person name="Toyoda A."/>
            <person name="Takaki Y."/>
            <person name="Nishi S."/>
            <person name="Hori S."/>
            <person name="Arai W."/>
            <person name="Tsubouchi T."/>
            <person name="Morono Y."/>
            <person name="Uchiyama I."/>
            <person name="Ito T."/>
            <person name="Fujiyama A."/>
            <person name="Inagaki F."/>
            <person name="Takami H."/>
        </authorList>
    </citation>
    <scope>NUCLEOTIDE SEQUENCE</scope>
    <source>
        <strain evidence="2">Expedition CK06-06</strain>
    </source>
</reference>
<dbReference type="Gene3D" id="2.40.300.10">
    <property type="entry name" value="Head decoration protein D"/>
    <property type="match status" value="1"/>
</dbReference>
<gene>
    <name evidence="2" type="ORF">S06H3_31387</name>
</gene>
<evidence type="ECO:0000313" key="2">
    <source>
        <dbReference type="EMBL" id="GAI21244.1"/>
    </source>
</evidence>
<evidence type="ECO:0000256" key="1">
    <source>
        <dbReference type="SAM" id="Phobius"/>
    </source>
</evidence>
<accession>X1NRF9</accession>
<name>X1NRF9_9ZZZZ</name>
<keyword evidence="1" id="KW-0472">Membrane</keyword>
<proteinExistence type="predicted"/>
<organism evidence="2">
    <name type="scientific">marine sediment metagenome</name>
    <dbReference type="NCBI Taxonomy" id="412755"/>
    <lineage>
        <taxon>unclassified sequences</taxon>
        <taxon>metagenomes</taxon>
        <taxon>ecological metagenomes</taxon>
    </lineage>
</organism>
<dbReference type="AlphaFoldDB" id="X1NRF9"/>
<dbReference type="EMBL" id="BARV01018582">
    <property type="protein sequence ID" value="GAI21244.1"/>
    <property type="molecule type" value="Genomic_DNA"/>
</dbReference>